<dbReference type="InterPro" id="IPR001789">
    <property type="entry name" value="Sig_transdc_resp-reg_receiver"/>
</dbReference>
<dbReference type="SMART" id="SM00448">
    <property type="entry name" value="REC"/>
    <property type="match status" value="1"/>
</dbReference>
<feature type="modified residue" description="4-aspartylphosphate" evidence="2">
    <location>
        <position position="60"/>
    </location>
</feature>
<dbReference type="PANTHER" id="PTHR44591">
    <property type="entry name" value="STRESS RESPONSE REGULATOR PROTEIN 1"/>
    <property type="match status" value="1"/>
</dbReference>
<protein>
    <submittedName>
        <fullName evidence="4">Response regulator receiver domain-containing protein</fullName>
    </submittedName>
</protein>
<evidence type="ECO:0000313" key="5">
    <source>
        <dbReference type="Proteomes" id="UP001295463"/>
    </source>
</evidence>
<dbReference type="RefSeq" id="WP_305733250.1">
    <property type="nucleotide sequence ID" value="NZ_OW150024.1"/>
</dbReference>
<evidence type="ECO:0000256" key="2">
    <source>
        <dbReference type="PROSITE-ProRule" id="PRU00169"/>
    </source>
</evidence>
<dbReference type="Proteomes" id="UP001295463">
    <property type="component" value="Chromosome"/>
</dbReference>
<proteinExistence type="predicted"/>
<dbReference type="PROSITE" id="PS50110">
    <property type="entry name" value="RESPONSE_REGULATORY"/>
    <property type="match status" value="1"/>
</dbReference>
<dbReference type="PANTHER" id="PTHR44591:SF3">
    <property type="entry name" value="RESPONSE REGULATORY DOMAIN-CONTAINING PROTEIN"/>
    <property type="match status" value="1"/>
</dbReference>
<evidence type="ECO:0000313" key="4">
    <source>
        <dbReference type="EMBL" id="CAH2032503.1"/>
    </source>
</evidence>
<dbReference type="InterPro" id="IPR011006">
    <property type="entry name" value="CheY-like_superfamily"/>
</dbReference>
<dbReference type="InterPro" id="IPR050595">
    <property type="entry name" value="Bact_response_regulator"/>
</dbReference>
<keyword evidence="5" id="KW-1185">Reference proteome</keyword>
<organism evidence="4 5">
    <name type="scientific">Trichlorobacter ammonificans</name>
    <dbReference type="NCBI Taxonomy" id="2916410"/>
    <lineage>
        <taxon>Bacteria</taxon>
        <taxon>Pseudomonadati</taxon>
        <taxon>Thermodesulfobacteriota</taxon>
        <taxon>Desulfuromonadia</taxon>
        <taxon>Geobacterales</taxon>
        <taxon>Geobacteraceae</taxon>
        <taxon>Trichlorobacter</taxon>
    </lineage>
</organism>
<sequence length="129" mass="14638">MESSLDLSELAVLYVEDEPVARMSIGAFLKRQVATLYTGENGKEGFELFTTHRPQVVITDLEMPVMNGMEMIRRIREVDNGTPIIITTAYDDEAHRCDLANRVILKPIIFNDLLQQITECLKVRENNGP</sequence>
<evidence type="ECO:0000259" key="3">
    <source>
        <dbReference type="PROSITE" id="PS50110"/>
    </source>
</evidence>
<gene>
    <name evidence="4" type="ORF">GEAMG1_2667</name>
</gene>
<evidence type="ECO:0000256" key="1">
    <source>
        <dbReference type="ARBA" id="ARBA00022553"/>
    </source>
</evidence>
<name>A0ABM9DBA6_9BACT</name>
<keyword evidence="1 2" id="KW-0597">Phosphoprotein</keyword>
<reference evidence="4 5" key="1">
    <citation type="submission" date="2022-03" db="EMBL/GenBank/DDBJ databases">
        <authorList>
            <person name="Koch H."/>
        </authorList>
    </citation>
    <scope>NUCLEOTIDE SEQUENCE [LARGE SCALE GENOMIC DNA]</scope>
    <source>
        <strain evidence="4 5">G1</strain>
    </source>
</reference>
<feature type="domain" description="Response regulatory" evidence="3">
    <location>
        <begin position="11"/>
        <end position="121"/>
    </location>
</feature>
<dbReference type="EMBL" id="OW150024">
    <property type="protein sequence ID" value="CAH2032503.1"/>
    <property type="molecule type" value="Genomic_DNA"/>
</dbReference>
<dbReference type="Pfam" id="PF00072">
    <property type="entry name" value="Response_reg"/>
    <property type="match status" value="1"/>
</dbReference>
<accession>A0ABM9DBA6</accession>
<dbReference type="SUPFAM" id="SSF52172">
    <property type="entry name" value="CheY-like"/>
    <property type="match status" value="1"/>
</dbReference>
<dbReference type="Gene3D" id="3.40.50.2300">
    <property type="match status" value="1"/>
</dbReference>